<dbReference type="EMBL" id="AEPE02000002">
    <property type="protein sequence ID" value="EFZ38214.1"/>
    <property type="molecule type" value="Genomic_DNA"/>
</dbReference>
<name>E7RN83_9BACT</name>
<proteinExistence type="predicted"/>
<gene>
    <name evidence="1" type="ORF">HMPREF0663_10583</name>
</gene>
<sequence length="189" mass="22593">MRRLLILFVFFILAAFFVDTLCPCIDDRPPEVRFEERLNRAYLLTYNNDDFDFSVQYPSFFTVQPDSLIDYAGCAQFCYRADWANIVLEYHVAKPIERVSVKAYAKHVAQRKKADKLRLHGSSFIISGRLYEGYRYHEKHILKNTLWHVYALYYPESYQNHIARLFRMIDRWQIETPEKTPIKSLCCKK</sequence>
<reference evidence="1" key="1">
    <citation type="submission" date="2011-01" db="EMBL/GenBank/DDBJ databases">
        <authorList>
            <person name="Muzny D."/>
            <person name="Qin X."/>
            <person name="Buhay C."/>
            <person name="Dugan-Rocha S."/>
            <person name="Ding Y."/>
            <person name="Chen G."/>
            <person name="Hawes A."/>
            <person name="Holder M."/>
            <person name="Jhangiani S."/>
            <person name="Johnson A."/>
            <person name="Khan Z."/>
            <person name="Li Z."/>
            <person name="Liu W."/>
            <person name="Liu X."/>
            <person name="Perez L."/>
            <person name="Shen H."/>
            <person name="Wang Q."/>
            <person name="Watt J."/>
            <person name="Xi L."/>
            <person name="Xin Y."/>
            <person name="Zhou J."/>
            <person name="Deng J."/>
            <person name="Jiang H."/>
            <person name="Liu Y."/>
            <person name="Qu J."/>
            <person name="Song X.-Z."/>
            <person name="Zhang L."/>
            <person name="Villasana D."/>
            <person name="Johnson A."/>
            <person name="Liu J."/>
            <person name="Liyanage D."/>
            <person name="Lorensuhewa L."/>
            <person name="Robinson T."/>
            <person name="Song A."/>
            <person name="Song B.-B."/>
            <person name="Dinh H."/>
            <person name="Thornton R."/>
            <person name="Coyle M."/>
            <person name="Francisco L."/>
            <person name="Jackson L."/>
            <person name="Javaid M."/>
            <person name="Korchina V."/>
            <person name="Kovar C."/>
            <person name="Mata R."/>
            <person name="Mathew T."/>
            <person name="Ngo R."/>
            <person name="Nguyen L."/>
            <person name="Nguyen N."/>
            <person name="Okwuonu G."/>
            <person name="Ongeri F."/>
            <person name="Pham C."/>
            <person name="Simmons D."/>
            <person name="Wilczek-Boney K."/>
            <person name="Hale W."/>
            <person name="Jakkamsetti A."/>
            <person name="Pham P."/>
            <person name="Ruth R."/>
            <person name="San Lucas F."/>
            <person name="Warren J."/>
            <person name="Zhang J."/>
            <person name="Zhao Z."/>
            <person name="Zhou C."/>
            <person name="Zhu D."/>
            <person name="Lee S."/>
            <person name="Bess C."/>
            <person name="Blankenburg K."/>
            <person name="Forbes L."/>
            <person name="Fu Q."/>
            <person name="Gubbala S."/>
            <person name="Hirani K."/>
            <person name="Jayaseelan J.C."/>
            <person name="Lara F."/>
            <person name="Munidasa M."/>
            <person name="Palculict T."/>
            <person name="Patil S."/>
            <person name="Pu L.-L."/>
            <person name="Saada N."/>
            <person name="Tang L."/>
            <person name="Weissenberger G."/>
            <person name="Zhu Y."/>
            <person name="Hemphill L."/>
            <person name="Shang Y."/>
            <person name="Youmans B."/>
            <person name="Ayvaz T."/>
            <person name="Ross M."/>
            <person name="Santibanez J."/>
            <person name="Aqrawi P."/>
            <person name="Gross S."/>
            <person name="Joshi V."/>
            <person name="Fowler G."/>
            <person name="Nazareth L."/>
            <person name="Reid J."/>
            <person name="Worley K."/>
            <person name="Petrosino J."/>
            <person name="Highlander S."/>
            <person name="Gibbs R."/>
        </authorList>
    </citation>
    <scope>NUCLEOTIDE SEQUENCE [LARGE SCALE GENOMIC DNA]</scope>
    <source>
        <strain evidence="1">ATCC 33269</strain>
    </source>
</reference>
<dbReference type="STRING" id="28134.SAMN05444288_0292"/>
<evidence type="ECO:0000313" key="2">
    <source>
        <dbReference type="Proteomes" id="UP000005580"/>
    </source>
</evidence>
<keyword evidence="2" id="KW-1185">Reference proteome</keyword>
<comment type="caution">
    <text evidence="1">The sequence shown here is derived from an EMBL/GenBank/DDBJ whole genome shotgun (WGS) entry which is preliminary data.</text>
</comment>
<protein>
    <submittedName>
        <fullName evidence="1">Uncharacterized protein</fullName>
    </submittedName>
</protein>
<organism evidence="1 2">
    <name type="scientific">Hoylesella oralis ATCC 33269</name>
    <dbReference type="NCBI Taxonomy" id="873533"/>
    <lineage>
        <taxon>Bacteria</taxon>
        <taxon>Pseudomonadati</taxon>
        <taxon>Bacteroidota</taxon>
        <taxon>Bacteroidia</taxon>
        <taxon>Bacteroidales</taxon>
        <taxon>Prevotellaceae</taxon>
        <taxon>Hoylesella</taxon>
    </lineage>
</organism>
<dbReference type="RefSeq" id="WP_004369293.1">
    <property type="nucleotide sequence ID" value="NZ_GL833119.1"/>
</dbReference>
<accession>E7RN83</accession>
<dbReference type="Proteomes" id="UP000005580">
    <property type="component" value="Unassembled WGS sequence"/>
</dbReference>
<evidence type="ECO:0000313" key="1">
    <source>
        <dbReference type="EMBL" id="EFZ38214.1"/>
    </source>
</evidence>
<dbReference type="HOGENOM" id="CLU_121910_0_0_10"/>
<dbReference type="AlphaFoldDB" id="E7RN83"/>